<evidence type="ECO:0000256" key="1">
    <source>
        <dbReference type="ARBA" id="ARBA00000832"/>
    </source>
</evidence>
<dbReference type="PANTHER" id="PTHR11054:SF0">
    <property type="entry name" value="6-PHOSPHOGLUCONOLACTONASE"/>
    <property type="match status" value="1"/>
</dbReference>
<gene>
    <name evidence="7 9" type="primary">pgl</name>
    <name evidence="9" type="ORF">POL68_18100</name>
</gene>
<dbReference type="RefSeq" id="WP_272139812.1">
    <property type="nucleotide sequence ID" value="NZ_JAQNDM010000002.1"/>
</dbReference>
<evidence type="ECO:0000313" key="10">
    <source>
        <dbReference type="Proteomes" id="UP001221838"/>
    </source>
</evidence>
<evidence type="ECO:0000256" key="3">
    <source>
        <dbReference type="ARBA" id="ARBA00004961"/>
    </source>
</evidence>
<feature type="domain" description="Glucosamine/galactosamine-6-phosphate isomerase" evidence="8">
    <location>
        <begin position="11"/>
        <end position="209"/>
    </location>
</feature>
<evidence type="ECO:0000256" key="2">
    <source>
        <dbReference type="ARBA" id="ARBA00002681"/>
    </source>
</evidence>
<comment type="caution">
    <text evidence="9">The sequence shown here is derived from an EMBL/GenBank/DDBJ whole genome shotgun (WGS) entry which is preliminary data.</text>
</comment>
<sequence>MSRPAPLIVAPEALAEHAADWLARELRQSLAGGGRCSLALSGGRTTGPIYRTLAQHKLPWERVDFFFADERCVPPEHPESNFLLVEENLLRPLSIPSGQVHRMEGEREDRDAAARDYAAVLPAALDVVLLGMGEDGHTASLFPGNSALDERERQVLAVVGPKPPPWRLTLTLPVLNAARRVLFAVAGTGKQDAVRRVFAGEDLPAARVANAVWLLDQAAAGPTLLEEHG</sequence>
<evidence type="ECO:0000256" key="7">
    <source>
        <dbReference type="RuleBase" id="RU365095"/>
    </source>
</evidence>
<dbReference type="SUPFAM" id="SSF100950">
    <property type="entry name" value="NagB/RpiA/CoA transferase-like"/>
    <property type="match status" value="1"/>
</dbReference>
<dbReference type="InterPro" id="IPR037171">
    <property type="entry name" value="NagB/RpiA_transferase-like"/>
</dbReference>
<dbReference type="Pfam" id="PF01182">
    <property type="entry name" value="Glucosamine_iso"/>
    <property type="match status" value="1"/>
</dbReference>
<evidence type="ECO:0000313" key="9">
    <source>
        <dbReference type="EMBL" id="MDC0710395.1"/>
    </source>
</evidence>
<dbReference type="EC" id="3.1.1.31" evidence="5 7"/>
<dbReference type="InterPro" id="IPR039104">
    <property type="entry name" value="6PGL"/>
</dbReference>
<keyword evidence="10" id="KW-1185">Reference proteome</keyword>
<dbReference type="Gene3D" id="3.40.50.1360">
    <property type="match status" value="1"/>
</dbReference>
<comment type="function">
    <text evidence="2 7">Hydrolysis of 6-phosphogluconolactone to 6-phosphogluconate.</text>
</comment>
<evidence type="ECO:0000256" key="4">
    <source>
        <dbReference type="ARBA" id="ARBA00010662"/>
    </source>
</evidence>
<dbReference type="Proteomes" id="UP001221838">
    <property type="component" value="Unassembled WGS sequence"/>
</dbReference>
<comment type="catalytic activity">
    <reaction evidence="1 7">
        <text>6-phospho-D-glucono-1,5-lactone + H2O = 6-phospho-D-gluconate + H(+)</text>
        <dbReference type="Rhea" id="RHEA:12556"/>
        <dbReference type="ChEBI" id="CHEBI:15377"/>
        <dbReference type="ChEBI" id="CHEBI:15378"/>
        <dbReference type="ChEBI" id="CHEBI:57955"/>
        <dbReference type="ChEBI" id="CHEBI:58759"/>
        <dbReference type="EC" id="3.1.1.31"/>
    </reaction>
</comment>
<dbReference type="PANTHER" id="PTHR11054">
    <property type="entry name" value="6-PHOSPHOGLUCONOLACTONASE"/>
    <property type="match status" value="1"/>
</dbReference>
<protein>
    <recommendedName>
        <fullName evidence="6 7">6-phosphogluconolactonase</fullName>
        <shortName evidence="7">6PGL</shortName>
        <ecNumber evidence="5 7">3.1.1.31</ecNumber>
    </recommendedName>
</protein>
<comment type="similarity">
    <text evidence="4 7">Belongs to the glucosamine/galactosamine-6-phosphate isomerase family. 6-phosphogluconolactonase subfamily.</text>
</comment>
<dbReference type="GO" id="GO:0017057">
    <property type="term" value="F:6-phosphogluconolactonase activity"/>
    <property type="evidence" value="ECO:0007669"/>
    <property type="project" value="UniProtKB-EC"/>
</dbReference>
<dbReference type="InterPro" id="IPR006148">
    <property type="entry name" value="Glc/Gal-6P_isomerase"/>
</dbReference>
<organism evidence="9 10">
    <name type="scientific">Stigmatella ashevillensis</name>
    <dbReference type="NCBI Taxonomy" id="2995309"/>
    <lineage>
        <taxon>Bacteria</taxon>
        <taxon>Pseudomonadati</taxon>
        <taxon>Myxococcota</taxon>
        <taxon>Myxococcia</taxon>
        <taxon>Myxococcales</taxon>
        <taxon>Cystobacterineae</taxon>
        <taxon>Archangiaceae</taxon>
        <taxon>Stigmatella</taxon>
    </lineage>
</organism>
<name>A0ABT5D9N9_9BACT</name>
<accession>A0ABT5D9N9</accession>
<evidence type="ECO:0000256" key="6">
    <source>
        <dbReference type="ARBA" id="ARBA00020337"/>
    </source>
</evidence>
<reference evidence="9 10" key="1">
    <citation type="submission" date="2022-11" db="EMBL/GenBank/DDBJ databases">
        <title>Minimal conservation of predation-associated metabolite biosynthetic gene clusters underscores biosynthetic potential of Myxococcota including descriptions for ten novel species: Archangium lansinium sp. nov., Myxococcus landrumus sp. nov., Nannocystis bai.</title>
        <authorList>
            <person name="Ahearne A."/>
            <person name="Stevens C."/>
            <person name="Dowd S."/>
        </authorList>
    </citation>
    <scope>NUCLEOTIDE SEQUENCE [LARGE SCALE GENOMIC DNA]</scope>
    <source>
        <strain evidence="9 10">NCWAL01</strain>
    </source>
</reference>
<evidence type="ECO:0000259" key="8">
    <source>
        <dbReference type="Pfam" id="PF01182"/>
    </source>
</evidence>
<proteinExistence type="inferred from homology"/>
<dbReference type="InterPro" id="IPR005900">
    <property type="entry name" value="6-phosphogluconolactonase_DevB"/>
</dbReference>
<keyword evidence="7 9" id="KW-0378">Hydrolase</keyword>
<dbReference type="NCBIfam" id="TIGR01198">
    <property type="entry name" value="pgl"/>
    <property type="match status" value="1"/>
</dbReference>
<dbReference type="EMBL" id="JAQNDM010000002">
    <property type="protein sequence ID" value="MDC0710395.1"/>
    <property type="molecule type" value="Genomic_DNA"/>
</dbReference>
<comment type="pathway">
    <text evidence="3 7">Carbohydrate degradation; pentose phosphate pathway; D-ribulose 5-phosphate from D-glucose 6-phosphate (oxidative stage): step 2/3.</text>
</comment>
<evidence type="ECO:0000256" key="5">
    <source>
        <dbReference type="ARBA" id="ARBA00013198"/>
    </source>
</evidence>
<dbReference type="CDD" id="cd01400">
    <property type="entry name" value="6PGL"/>
    <property type="match status" value="1"/>
</dbReference>